<proteinExistence type="predicted"/>
<keyword evidence="1" id="KW-0812">Transmembrane</keyword>
<dbReference type="EMBL" id="MFAT01000010">
    <property type="protein sequence ID" value="OGD86996.1"/>
    <property type="molecule type" value="Genomic_DNA"/>
</dbReference>
<sequence>MQALGLGIYLSLVSALFLKGNELFGRVPNYWGPLLFLFLFVTSALVSAILVLGYPFILFWQKKQLEKAIRLVIYTTAWLIGFIILLLLLIFLSKN</sequence>
<evidence type="ECO:0000313" key="3">
    <source>
        <dbReference type="Proteomes" id="UP000176317"/>
    </source>
</evidence>
<name>A0A1F5G554_9BACT</name>
<protein>
    <submittedName>
        <fullName evidence="2">Uncharacterized protein</fullName>
    </submittedName>
</protein>
<dbReference type="AlphaFoldDB" id="A0A1F5G554"/>
<evidence type="ECO:0000256" key="1">
    <source>
        <dbReference type="SAM" id="Phobius"/>
    </source>
</evidence>
<evidence type="ECO:0000313" key="2">
    <source>
        <dbReference type="EMBL" id="OGD86996.1"/>
    </source>
</evidence>
<keyword evidence="1" id="KW-1133">Transmembrane helix</keyword>
<dbReference type="Proteomes" id="UP000176317">
    <property type="component" value="Unassembled WGS sequence"/>
</dbReference>
<reference evidence="2 3" key="1">
    <citation type="journal article" date="2016" name="Nat. Commun.">
        <title>Thousands of microbial genomes shed light on interconnected biogeochemical processes in an aquifer system.</title>
        <authorList>
            <person name="Anantharaman K."/>
            <person name="Brown C.T."/>
            <person name="Hug L.A."/>
            <person name="Sharon I."/>
            <person name="Castelle C.J."/>
            <person name="Probst A.J."/>
            <person name="Thomas B.C."/>
            <person name="Singh A."/>
            <person name="Wilkins M.J."/>
            <person name="Karaoz U."/>
            <person name="Brodie E.L."/>
            <person name="Williams K.H."/>
            <person name="Hubbard S.S."/>
            <person name="Banfield J.F."/>
        </authorList>
    </citation>
    <scope>NUCLEOTIDE SEQUENCE [LARGE SCALE GENOMIC DNA]</scope>
</reference>
<feature type="transmembrane region" description="Helical" evidence="1">
    <location>
        <begin position="71"/>
        <end position="92"/>
    </location>
</feature>
<gene>
    <name evidence="2" type="ORF">A2164_04185</name>
</gene>
<feature type="transmembrane region" description="Helical" evidence="1">
    <location>
        <begin position="31"/>
        <end position="59"/>
    </location>
</feature>
<organism evidence="2 3">
    <name type="scientific">Candidatus Curtissbacteria bacterium RBG_13_35_7</name>
    <dbReference type="NCBI Taxonomy" id="1797705"/>
    <lineage>
        <taxon>Bacteria</taxon>
        <taxon>Candidatus Curtissiibacteriota</taxon>
    </lineage>
</organism>
<keyword evidence="1" id="KW-0472">Membrane</keyword>
<comment type="caution">
    <text evidence="2">The sequence shown here is derived from an EMBL/GenBank/DDBJ whole genome shotgun (WGS) entry which is preliminary data.</text>
</comment>
<accession>A0A1F5G554</accession>